<feature type="region of interest" description="Disordered" evidence="7">
    <location>
        <begin position="77"/>
        <end position="103"/>
    </location>
</feature>
<keyword evidence="8" id="KW-0732">Signal</keyword>
<comment type="function">
    <text evidence="6">Has immunoglobulin-binding and hemagglutination properties, and can bind to mannose. Essential for virulence. May be involved in LPS biosynthesis or polysaccharide transport.</text>
</comment>
<reference evidence="9 10" key="1">
    <citation type="submission" date="2020-08" db="EMBL/GenBank/DDBJ databases">
        <title>Genomic Encyclopedia of Type Strains, Phase IV (KMG-IV): sequencing the most valuable type-strain genomes for metagenomic binning, comparative biology and taxonomic classification.</title>
        <authorList>
            <person name="Goeker M."/>
        </authorList>
    </citation>
    <scope>NUCLEOTIDE SEQUENCE [LARGE SCALE GENOMIC DNA]</scope>
    <source>
        <strain evidence="9 10">DSM 28760</strain>
    </source>
</reference>
<dbReference type="Pfam" id="PF07886">
    <property type="entry name" value="BA14K"/>
    <property type="match status" value="1"/>
</dbReference>
<dbReference type="AlphaFoldDB" id="A0A7W5Z339"/>
<keyword evidence="4" id="KW-1003">Cell membrane</keyword>
<dbReference type="GO" id="GO:0030246">
    <property type="term" value="F:carbohydrate binding"/>
    <property type="evidence" value="ECO:0007669"/>
    <property type="project" value="UniProtKB-KW"/>
</dbReference>
<evidence type="ECO:0000313" key="10">
    <source>
        <dbReference type="Proteomes" id="UP000537592"/>
    </source>
</evidence>
<proteinExistence type="inferred from homology"/>
<keyword evidence="4" id="KW-0472">Membrane</keyword>
<evidence type="ECO:0000313" key="9">
    <source>
        <dbReference type="EMBL" id="MBB3809246.1"/>
    </source>
</evidence>
<evidence type="ECO:0000256" key="6">
    <source>
        <dbReference type="ARBA" id="ARBA00025321"/>
    </source>
</evidence>
<name>A0A7W5Z339_9HYPH</name>
<comment type="subcellular location">
    <subcellularLocation>
        <location evidence="1">Membrane</location>
        <topology evidence="1">Single-pass membrane protein</topology>
    </subcellularLocation>
</comment>
<dbReference type="InterPro" id="IPR012413">
    <property type="entry name" value="BA14K"/>
</dbReference>
<evidence type="ECO:0000256" key="5">
    <source>
        <dbReference type="ARBA" id="ARBA00022734"/>
    </source>
</evidence>
<evidence type="ECO:0000256" key="1">
    <source>
        <dbReference type="ARBA" id="ARBA00004167"/>
    </source>
</evidence>
<evidence type="ECO:0000256" key="7">
    <source>
        <dbReference type="SAM" id="MobiDB-lite"/>
    </source>
</evidence>
<dbReference type="GO" id="GO:0016020">
    <property type="term" value="C:membrane"/>
    <property type="evidence" value="ECO:0007669"/>
    <property type="project" value="UniProtKB-SubCell"/>
</dbReference>
<organism evidence="9 10">
    <name type="scientific">Pseudochelatococcus contaminans</name>
    <dbReference type="NCBI Taxonomy" id="1538103"/>
    <lineage>
        <taxon>Bacteria</taxon>
        <taxon>Pseudomonadati</taxon>
        <taxon>Pseudomonadota</taxon>
        <taxon>Alphaproteobacteria</taxon>
        <taxon>Hyphomicrobiales</taxon>
        <taxon>Chelatococcaceae</taxon>
        <taxon>Pseudochelatococcus</taxon>
    </lineage>
</organism>
<evidence type="ECO:0000256" key="8">
    <source>
        <dbReference type="SAM" id="SignalP"/>
    </source>
</evidence>
<accession>A0A7W5Z339</accession>
<feature type="chain" id="PRO_5030898224" description="Lectin-like protein BA14k" evidence="8">
    <location>
        <begin position="44"/>
        <end position="197"/>
    </location>
</feature>
<sequence>MSVLMHDRSGLRRPSQPLLQRMTRICLAIVPAVAMSLVPLAQASAQSASVPVQPAVFDGGEASPFVNVQYYGPYGPPPPRYRPHRGPPPGYYRGPPPPRHYHGYRRPPPRGYWGPPPPPPPRYYRGPRYSYDPGAAAAAGALGLAAGAIIGGALTAQQRAAPQPSNSWLAYCANKYRSFDPASGTYLGYDGKRHPCQ</sequence>
<evidence type="ECO:0000256" key="2">
    <source>
        <dbReference type="ARBA" id="ARBA00010270"/>
    </source>
</evidence>
<feature type="signal peptide" evidence="8">
    <location>
        <begin position="1"/>
        <end position="43"/>
    </location>
</feature>
<evidence type="ECO:0000256" key="4">
    <source>
        <dbReference type="ARBA" id="ARBA00022475"/>
    </source>
</evidence>
<comment type="similarity">
    <text evidence="2">Belongs to the BA14k family.</text>
</comment>
<comment type="caution">
    <text evidence="9">The sequence shown here is derived from an EMBL/GenBank/DDBJ whole genome shotgun (WGS) entry which is preliminary data.</text>
</comment>
<gene>
    <name evidence="9" type="ORF">FHS81_001316</name>
</gene>
<dbReference type="Proteomes" id="UP000537592">
    <property type="component" value="Unassembled WGS sequence"/>
</dbReference>
<keyword evidence="5" id="KW-0430">Lectin</keyword>
<dbReference type="RefSeq" id="WP_246374792.1">
    <property type="nucleotide sequence ID" value="NZ_JACICC010000002.1"/>
</dbReference>
<dbReference type="EMBL" id="JACICC010000002">
    <property type="protein sequence ID" value="MBB3809246.1"/>
    <property type="molecule type" value="Genomic_DNA"/>
</dbReference>
<feature type="compositionally biased region" description="Pro residues" evidence="7">
    <location>
        <begin position="77"/>
        <end position="98"/>
    </location>
</feature>
<keyword evidence="10" id="KW-1185">Reference proteome</keyword>
<evidence type="ECO:0000256" key="3">
    <source>
        <dbReference type="ARBA" id="ARBA00020552"/>
    </source>
</evidence>
<protein>
    <recommendedName>
        <fullName evidence="3">Lectin-like protein BA14k</fullName>
    </recommendedName>
</protein>